<accession>A0A8S2W4U8</accession>
<reference evidence="1" key="1">
    <citation type="submission" date="2021-02" db="EMBL/GenBank/DDBJ databases">
        <authorList>
            <person name="Nowell W R."/>
        </authorList>
    </citation>
    <scope>NUCLEOTIDE SEQUENCE</scope>
</reference>
<name>A0A8S2W4U8_9BILA</name>
<evidence type="ECO:0000313" key="1">
    <source>
        <dbReference type="EMBL" id="CAF4414921.1"/>
    </source>
</evidence>
<comment type="caution">
    <text evidence="1">The sequence shown here is derived from an EMBL/GenBank/DDBJ whole genome shotgun (WGS) entry which is preliminary data.</text>
</comment>
<gene>
    <name evidence="1" type="ORF">TMI583_LOCUS44170</name>
</gene>
<feature type="non-terminal residue" evidence="1">
    <location>
        <position position="1"/>
    </location>
</feature>
<dbReference type="EMBL" id="CAJOBA010075407">
    <property type="protein sequence ID" value="CAF4414921.1"/>
    <property type="molecule type" value="Genomic_DNA"/>
</dbReference>
<sequence length="62" mass="7312">QLGLKQVSTFLNGQDILRIIDITQFVHEQQNAKLEDLKVPIERIYEPDDLETREHVKLDLRV</sequence>
<proteinExistence type="predicted"/>
<organism evidence="1 2">
    <name type="scientific">Didymodactylos carnosus</name>
    <dbReference type="NCBI Taxonomy" id="1234261"/>
    <lineage>
        <taxon>Eukaryota</taxon>
        <taxon>Metazoa</taxon>
        <taxon>Spiralia</taxon>
        <taxon>Gnathifera</taxon>
        <taxon>Rotifera</taxon>
        <taxon>Eurotatoria</taxon>
        <taxon>Bdelloidea</taxon>
        <taxon>Philodinida</taxon>
        <taxon>Philodinidae</taxon>
        <taxon>Didymodactylos</taxon>
    </lineage>
</organism>
<dbReference type="AlphaFoldDB" id="A0A8S2W4U8"/>
<evidence type="ECO:0000313" key="2">
    <source>
        <dbReference type="Proteomes" id="UP000682733"/>
    </source>
</evidence>
<dbReference type="Proteomes" id="UP000682733">
    <property type="component" value="Unassembled WGS sequence"/>
</dbReference>
<protein>
    <submittedName>
        <fullName evidence="1">Uncharacterized protein</fullName>
    </submittedName>
</protein>